<dbReference type="Proteomes" id="UP000683511">
    <property type="component" value="Chromosome"/>
</dbReference>
<feature type="transmembrane region" description="Helical" evidence="6">
    <location>
        <begin position="62"/>
        <end position="82"/>
    </location>
</feature>
<keyword evidence="5 6" id="KW-0472">Membrane</keyword>
<evidence type="ECO:0000256" key="3">
    <source>
        <dbReference type="ARBA" id="ARBA00022692"/>
    </source>
</evidence>
<sequence length="188" mass="20888">MNDSYLYIIIALLPLTAGLLITQVNPYHALVMRGVLGAIAAMVDAILGAADVALTEALMGTMLSITLYAIAVRSSLVLRLGVLEDQLIDKNQDSIFSQIVQEFRSVFNKHYMRLELVPYPNSQTLKQALISKEVHATCTPFLTTNQPQTSYQTEIRVQRIYNIMESELSSPNTSLAYINVLESGEKHL</sequence>
<reference evidence="8" key="1">
    <citation type="submission" date="2017-04" db="EMBL/GenBank/DDBJ databases">
        <title>Genome deletions in a multicellular cyanobacterial endosymbiont for morphological adaptation in marine diatoms.</title>
        <authorList>
            <person name="Wang Y."/>
            <person name="Gao H."/>
            <person name="Li R."/>
            <person name="Xu X."/>
        </authorList>
    </citation>
    <scope>NUCLEOTIDE SEQUENCE</scope>
    <source>
        <strain evidence="8">FACHB 800</strain>
    </source>
</reference>
<keyword evidence="3 6" id="KW-0812">Transmembrane</keyword>
<gene>
    <name evidence="8" type="ORF">B6N60_03594</name>
</gene>
<evidence type="ECO:0000256" key="2">
    <source>
        <dbReference type="ARBA" id="ARBA00022475"/>
    </source>
</evidence>
<dbReference type="EMBL" id="CP021056">
    <property type="protein sequence ID" value="QXE24884.1"/>
    <property type="molecule type" value="Genomic_DNA"/>
</dbReference>
<evidence type="ECO:0000313" key="8">
    <source>
        <dbReference type="EMBL" id="QXE24884.1"/>
    </source>
</evidence>
<organism evidence="8 9">
    <name type="scientific">Richelia sinica FACHB-800</name>
    <dbReference type="NCBI Taxonomy" id="1357546"/>
    <lineage>
        <taxon>Bacteria</taxon>
        <taxon>Bacillati</taxon>
        <taxon>Cyanobacteriota</taxon>
        <taxon>Cyanophyceae</taxon>
        <taxon>Nostocales</taxon>
        <taxon>Nostocaceae</taxon>
        <taxon>Richelia</taxon>
    </lineage>
</organism>
<proteinExistence type="predicted"/>
<keyword evidence="9" id="KW-1185">Reference proteome</keyword>
<evidence type="ECO:0000313" key="9">
    <source>
        <dbReference type="Proteomes" id="UP000683511"/>
    </source>
</evidence>
<dbReference type="GO" id="GO:0005886">
    <property type="term" value="C:plasma membrane"/>
    <property type="evidence" value="ECO:0007669"/>
    <property type="project" value="UniProtKB-SubCell"/>
</dbReference>
<evidence type="ECO:0000256" key="6">
    <source>
        <dbReference type="SAM" id="Phobius"/>
    </source>
</evidence>
<dbReference type="AlphaFoldDB" id="A0A975Y646"/>
<dbReference type="NCBIfam" id="NF005628">
    <property type="entry name" value="PRK07377.1-4"/>
    <property type="match status" value="1"/>
</dbReference>
<comment type="subcellular location">
    <subcellularLocation>
        <location evidence="1">Cell membrane</location>
        <topology evidence="1">Multi-pass membrane protein</topology>
    </subcellularLocation>
</comment>
<feature type="transmembrane region" description="Helical" evidence="6">
    <location>
        <begin position="30"/>
        <end position="50"/>
    </location>
</feature>
<evidence type="ECO:0000259" key="7">
    <source>
        <dbReference type="Pfam" id="PF13244"/>
    </source>
</evidence>
<evidence type="ECO:0000256" key="5">
    <source>
        <dbReference type="ARBA" id="ARBA00023136"/>
    </source>
</evidence>
<name>A0A975Y646_9NOST</name>
<keyword evidence="4 6" id="KW-1133">Transmembrane helix</keyword>
<accession>A0A975Y646</accession>
<dbReference type="Pfam" id="PF13244">
    <property type="entry name" value="MbhD"/>
    <property type="match status" value="1"/>
</dbReference>
<evidence type="ECO:0000256" key="1">
    <source>
        <dbReference type="ARBA" id="ARBA00004651"/>
    </source>
</evidence>
<feature type="transmembrane region" description="Helical" evidence="6">
    <location>
        <begin position="6"/>
        <end position="23"/>
    </location>
</feature>
<dbReference type="NCBIfam" id="NF005630">
    <property type="entry name" value="PRK07377.1-6"/>
    <property type="match status" value="1"/>
</dbReference>
<feature type="domain" description="MrpA C-terminal/MbhD" evidence="7">
    <location>
        <begin position="11"/>
        <end position="74"/>
    </location>
</feature>
<dbReference type="RefSeq" id="WP_190602204.1">
    <property type="nucleotide sequence ID" value="NZ_CP021056.1"/>
</dbReference>
<dbReference type="InterPro" id="IPR025383">
    <property type="entry name" value="MrpA_C/MbhD"/>
</dbReference>
<evidence type="ECO:0000256" key="4">
    <source>
        <dbReference type="ARBA" id="ARBA00022989"/>
    </source>
</evidence>
<keyword evidence="2" id="KW-1003">Cell membrane</keyword>
<dbReference type="KEGG" id="rsin:B6N60_03594"/>
<protein>
    <submittedName>
        <fullName evidence="8">Multicomponent Na</fullName>
    </submittedName>
</protein>